<gene>
    <name evidence="7" type="ORF">SAMN05216313_1159</name>
</gene>
<sequence>MKRVEEQIAREAVFGILPVLPGERRYGFLDAFLVLSGYCIATWSYTQGAYLTSLVGFKQLLIGAFFGAILMLAVYQLPVILSVRYGIDIWIWLRSVFGLRGVKWISLLIIAINFPWYAVCCDLFASSMENLAGLYGLSLPPGIHLLLELACVLAGTLVACRGIGTITWTTRILVPALLAVGAIVMAVGFRSVPPEVIWNYTPEPGEYADRAVPYIMSIEANFAFVITLVGGMAEVPRLAKTERGGYLAGVLGQGLSGSFFVVVGAVMAIAMRHVTGTMSEDPTQMLAVLAGPSLALCSLLLVAFANIGTQAVGSYIYGVMLKSSFPEMDYRRLIGILAFYVGALCVWGKIVEYFGGFLTISACVYAPLAALLFVDFFFVRRQRLAFHSAYGLKGHEAYVYTRGFNVVGLAALAAGTAFSLMICNPVTGVIHNRFLFTLTPTGCSFLASGCIYWLLCNLPGIRRYVRRDLTEVPDTKPFDRFREPPRQNPAAMPFIWLWCYLVTAKAGLKIRKKGMKGLKPPFLVLATHHSFTDFYVTPRVLFPHRANYVSELEGFENFGEWLYRQSGCLGTRKFVDDLALVKNICRVLGRGGILVLYPEARYANVGTNSKLPLAVAKLVKLCKVPVVTLNMKGNYLQSPIWNLRIRREARLEAEAELAYTAEEAKRAEVGDIYRKLSRLLAYDEYKWQRETGLRITDSFRAQGLHLPLYQCRTCGAVHRMASMGSELFCTACGAGWRMDEHGTLRQINAGDGEGSSTLPEIYIPDWYEWQRENVRRRIAAGRYCLEIRVRVEALPNAVNFIDCGAGRLAHGPGGFDLTFVDYEDGREKTLHFSAASMSSIHTEYDYRGKGQCVTLSVPDNTYFLFPLEEGFNATEIQFAVEEFFERSHS</sequence>
<evidence type="ECO:0000256" key="2">
    <source>
        <dbReference type="ARBA" id="ARBA00008974"/>
    </source>
</evidence>
<dbReference type="RefSeq" id="WP_092365054.1">
    <property type="nucleotide sequence ID" value="NZ_FOIM01000015.1"/>
</dbReference>
<dbReference type="GO" id="GO:0015209">
    <property type="term" value="F:cytosine transmembrane transporter activity"/>
    <property type="evidence" value="ECO:0007669"/>
    <property type="project" value="InterPro"/>
</dbReference>
<comment type="subcellular location">
    <subcellularLocation>
        <location evidence="1">Membrane</location>
        <topology evidence="1">Multi-pass membrane protein</topology>
    </subcellularLocation>
</comment>
<comment type="similarity">
    <text evidence="2">Belongs to the purine-cytosine permease (2.A.39) family.</text>
</comment>
<evidence type="ECO:0000256" key="4">
    <source>
        <dbReference type="ARBA" id="ARBA00022989"/>
    </source>
</evidence>
<reference evidence="8" key="1">
    <citation type="submission" date="2016-10" db="EMBL/GenBank/DDBJ databases">
        <authorList>
            <person name="Varghese N."/>
            <person name="Submissions S."/>
        </authorList>
    </citation>
    <scope>NUCLEOTIDE SEQUENCE [LARGE SCALE GENOMIC DNA]</scope>
    <source>
        <strain evidence="8">NLAE-zl-G277</strain>
    </source>
</reference>
<feature type="transmembrane region" description="Helical" evidence="6">
    <location>
        <begin position="137"/>
        <end position="160"/>
    </location>
</feature>
<dbReference type="PANTHER" id="PTHR30569">
    <property type="entry name" value="CYTOSINE TRANSPORTER CODB"/>
    <property type="match status" value="1"/>
</dbReference>
<keyword evidence="4 6" id="KW-1133">Transmembrane helix</keyword>
<proteinExistence type="inferred from homology"/>
<feature type="transmembrane region" description="Helical" evidence="6">
    <location>
        <begin position="212"/>
        <end position="233"/>
    </location>
</feature>
<accession>A0A1I0H8J2</accession>
<evidence type="ECO:0000256" key="1">
    <source>
        <dbReference type="ARBA" id="ARBA00004141"/>
    </source>
</evidence>
<feature type="transmembrane region" description="Helical" evidence="6">
    <location>
        <begin position="399"/>
        <end position="422"/>
    </location>
</feature>
<feature type="transmembrane region" description="Helical" evidence="6">
    <location>
        <begin position="60"/>
        <end position="83"/>
    </location>
</feature>
<feature type="transmembrane region" description="Helical" evidence="6">
    <location>
        <begin position="26"/>
        <end position="45"/>
    </location>
</feature>
<feature type="transmembrane region" description="Helical" evidence="6">
    <location>
        <begin position="490"/>
        <end position="508"/>
    </location>
</feature>
<dbReference type="PANTHER" id="PTHR30569:SF0">
    <property type="entry name" value="CYTOSINE PERMEASE"/>
    <property type="match status" value="1"/>
</dbReference>
<evidence type="ECO:0000313" key="8">
    <source>
        <dbReference type="Proteomes" id="UP000198508"/>
    </source>
</evidence>
<feature type="transmembrane region" description="Helical" evidence="6">
    <location>
        <begin position="104"/>
        <end position="125"/>
    </location>
</feature>
<evidence type="ECO:0000313" key="7">
    <source>
        <dbReference type="EMBL" id="SET80100.1"/>
    </source>
</evidence>
<keyword evidence="5 6" id="KW-0472">Membrane</keyword>
<keyword evidence="8" id="KW-1185">Reference proteome</keyword>
<name>A0A1I0H8J2_9FIRM</name>
<dbReference type="Gene3D" id="1.10.4160.10">
    <property type="entry name" value="Hydantoin permease"/>
    <property type="match status" value="1"/>
</dbReference>
<organism evidence="7 8">
    <name type="scientific">Enterocloster lavalensis</name>
    <dbReference type="NCBI Taxonomy" id="460384"/>
    <lineage>
        <taxon>Bacteria</taxon>
        <taxon>Bacillati</taxon>
        <taxon>Bacillota</taxon>
        <taxon>Clostridia</taxon>
        <taxon>Lachnospirales</taxon>
        <taxon>Lachnospiraceae</taxon>
        <taxon>Enterocloster</taxon>
    </lineage>
</organism>
<evidence type="ECO:0000256" key="6">
    <source>
        <dbReference type="SAM" id="Phobius"/>
    </source>
</evidence>
<feature type="transmembrane region" description="Helical" evidence="6">
    <location>
        <begin position="172"/>
        <end position="192"/>
    </location>
</feature>
<feature type="transmembrane region" description="Helical" evidence="6">
    <location>
        <begin position="245"/>
        <end position="270"/>
    </location>
</feature>
<keyword evidence="3 6" id="KW-0812">Transmembrane</keyword>
<feature type="transmembrane region" description="Helical" evidence="6">
    <location>
        <begin position="330"/>
        <end position="350"/>
    </location>
</feature>
<feature type="transmembrane region" description="Helical" evidence="6">
    <location>
        <begin position="434"/>
        <end position="455"/>
    </location>
</feature>
<evidence type="ECO:0000256" key="3">
    <source>
        <dbReference type="ARBA" id="ARBA00022692"/>
    </source>
</evidence>
<dbReference type="InterPro" id="IPR001248">
    <property type="entry name" value="Pur-cyt_permease"/>
</dbReference>
<dbReference type="GO" id="GO:0005886">
    <property type="term" value="C:plasma membrane"/>
    <property type="evidence" value="ECO:0007669"/>
    <property type="project" value="TreeGrafter"/>
</dbReference>
<dbReference type="InterPro" id="IPR030191">
    <property type="entry name" value="CodB"/>
</dbReference>
<dbReference type="Proteomes" id="UP000198508">
    <property type="component" value="Unassembled WGS sequence"/>
</dbReference>
<protein>
    <submittedName>
        <fullName evidence="7">Cytosine/uracil/thiamine/allantoin permease</fullName>
    </submittedName>
</protein>
<feature type="transmembrane region" description="Helical" evidence="6">
    <location>
        <begin position="290"/>
        <end position="318"/>
    </location>
</feature>
<evidence type="ECO:0000256" key="5">
    <source>
        <dbReference type="ARBA" id="ARBA00023136"/>
    </source>
</evidence>
<dbReference type="STRING" id="460384.SAMN05216313_1159"/>
<dbReference type="AlphaFoldDB" id="A0A1I0H8J2"/>
<dbReference type="EMBL" id="FOIM01000015">
    <property type="protein sequence ID" value="SET80100.1"/>
    <property type="molecule type" value="Genomic_DNA"/>
</dbReference>
<feature type="transmembrane region" description="Helical" evidence="6">
    <location>
        <begin position="356"/>
        <end position="378"/>
    </location>
</feature>
<dbReference type="Pfam" id="PF02133">
    <property type="entry name" value="Transp_cyt_pur"/>
    <property type="match status" value="1"/>
</dbReference>